<proteinExistence type="predicted"/>
<dbReference type="WBParaSite" id="maker-unitig_2003-snap-gene-0.4-mRNA-1">
    <property type="protein sequence ID" value="maker-unitig_2003-snap-gene-0.4-mRNA-1"/>
    <property type="gene ID" value="maker-unitig_2003-snap-gene-0.4"/>
</dbReference>
<protein>
    <submittedName>
        <fullName evidence="2">Uncharacterized protein</fullName>
    </submittedName>
</protein>
<organism evidence="1 2">
    <name type="scientific">Macrostomum lignano</name>
    <dbReference type="NCBI Taxonomy" id="282301"/>
    <lineage>
        <taxon>Eukaryota</taxon>
        <taxon>Metazoa</taxon>
        <taxon>Spiralia</taxon>
        <taxon>Lophotrochozoa</taxon>
        <taxon>Platyhelminthes</taxon>
        <taxon>Rhabditophora</taxon>
        <taxon>Macrostomorpha</taxon>
        <taxon>Macrostomida</taxon>
        <taxon>Macrostomidae</taxon>
        <taxon>Macrostomum</taxon>
    </lineage>
</organism>
<accession>A0A1I8F4A6</accession>
<dbReference type="Proteomes" id="UP000095280">
    <property type="component" value="Unplaced"/>
</dbReference>
<evidence type="ECO:0000313" key="2">
    <source>
        <dbReference type="WBParaSite" id="maker-unitig_2003-snap-gene-0.4-mRNA-1"/>
    </source>
</evidence>
<evidence type="ECO:0000313" key="1">
    <source>
        <dbReference type="Proteomes" id="UP000095280"/>
    </source>
</evidence>
<dbReference type="AlphaFoldDB" id="A0A1I8F4A6"/>
<sequence length="98" mass="10423">MDTADFRSAPACAGIRSCCPASRVWRLAPSPPSVWLQSASWTSCSPARRRPQRPLCCAESTWPPGASTWSVRLADSSAILAGSTCARPVLMELATCAI</sequence>
<reference evidence="2" key="1">
    <citation type="submission" date="2016-11" db="UniProtKB">
        <authorList>
            <consortium name="WormBaseParasite"/>
        </authorList>
    </citation>
    <scope>IDENTIFICATION</scope>
</reference>
<name>A0A1I8F4A6_9PLAT</name>
<keyword evidence="1" id="KW-1185">Reference proteome</keyword>